<accession>A0A0D8FRI9</accession>
<comment type="caution">
    <text evidence="2">The sequence shown here is derived from an EMBL/GenBank/DDBJ whole genome shotgun (WGS) entry which is preliminary data.</text>
</comment>
<gene>
    <name evidence="2" type="ORF">FEAC_23640</name>
</gene>
<dbReference type="PANTHER" id="PTHR39336:SF1">
    <property type="entry name" value="PYRIDOXAMINE PHOSPHATE OXIDASE FAMILY PROTEIN (AFU_ORTHOLOGUE AFUA_6G11440)"/>
    <property type="match status" value="1"/>
</dbReference>
<dbReference type="STRING" id="1121877.FEAC_23640"/>
<dbReference type="InterPro" id="IPR012349">
    <property type="entry name" value="Split_barrel_FMN-bd"/>
</dbReference>
<evidence type="ECO:0000259" key="1">
    <source>
        <dbReference type="Pfam" id="PF01243"/>
    </source>
</evidence>
<dbReference type="InterPro" id="IPR011576">
    <property type="entry name" value="Pyridox_Oxase_N"/>
</dbReference>
<dbReference type="Gene3D" id="2.30.110.10">
    <property type="entry name" value="Electron Transport, Fmn-binding Protein, Chain A"/>
    <property type="match status" value="1"/>
</dbReference>
<dbReference type="Proteomes" id="UP000032336">
    <property type="component" value="Unassembled WGS sequence"/>
</dbReference>
<dbReference type="GeneID" id="78373410"/>
<proteinExistence type="predicted"/>
<dbReference type="EMBL" id="JXUW01000026">
    <property type="protein sequence ID" value="KJE75885.1"/>
    <property type="molecule type" value="Genomic_DNA"/>
</dbReference>
<dbReference type="eggNOG" id="COG3576">
    <property type="taxonomic scope" value="Bacteria"/>
</dbReference>
<keyword evidence="3" id="KW-1185">Reference proteome</keyword>
<dbReference type="Pfam" id="PF01243">
    <property type="entry name" value="PNPOx_N"/>
    <property type="match status" value="1"/>
</dbReference>
<reference evidence="2 3" key="1">
    <citation type="submission" date="2015-01" db="EMBL/GenBank/DDBJ databases">
        <title>Draft genome of the acidophilic iron oxidizer Ferrimicrobium acidiphilum strain T23.</title>
        <authorList>
            <person name="Poehlein A."/>
            <person name="Eisen S."/>
            <person name="Schloemann M."/>
            <person name="Johnson B.D."/>
            <person name="Daniel R."/>
            <person name="Muehling M."/>
        </authorList>
    </citation>
    <scope>NUCLEOTIDE SEQUENCE [LARGE SCALE GENOMIC DNA]</scope>
    <source>
        <strain evidence="2 3">T23</strain>
    </source>
</reference>
<protein>
    <submittedName>
        <fullName evidence="2">Pyridoxamine 5'-phosphate oxidase</fullName>
    </submittedName>
</protein>
<name>A0A0D8FRI9_9ACTN</name>
<sequence>MTTHAELTKDDIDFIHSQELFFVATAPLSDHGHINCSPKGLRDTLYLPDPRHVAYLDLTGSGAETIAHLRENGRITLMFCSFAGVPNILRIYGSGQPLLPGGSRYDSLITKFPSRQGARAIILITISSIANSCGYGVPMAAQMRQRERLENWIAAKGEEDLKTYRKRHNTRSIDGLPAIP</sequence>
<dbReference type="PATRIC" id="fig|1121877.4.peg.2630"/>
<feature type="domain" description="Pyridoxamine 5'-phosphate oxidase N-terminal" evidence="1">
    <location>
        <begin position="13"/>
        <end position="130"/>
    </location>
</feature>
<dbReference type="AlphaFoldDB" id="A0A0D8FRI9"/>
<dbReference type="PANTHER" id="PTHR39336">
    <property type="entry name" value="PYRIDOXAMINE PHOSPHATE OXIDASE FAMILY PROTEIN (AFU_ORTHOLOGUE AFUA_6G11440)"/>
    <property type="match status" value="1"/>
</dbReference>
<dbReference type="SUPFAM" id="SSF50475">
    <property type="entry name" value="FMN-binding split barrel"/>
    <property type="match status" value="1"/>
</dbReference>
<evidence type="ECO:0000313" key="2">
    <source>
        <dbReference type="EMBL" id="KJE75885.1"/>
    </source>
</evidence>
<dbReference type="OrthoDB" id="115989at2"/>
<evidence type="ECO:0000313" key="3">
    <source>
        <dbReference type="Proteomes" id="UP000032336"/>
    </source>
</evidence>
<organism evidence="2 3">
    <name type="scientific">Ferrimicrobium acidiphilum DSM 19497</name>
    <dbReference type="NCBI Taxonomy" id="1121877"/>
    <lineage>
        <taxon>Bacteria</taxon>
        <taxon>Bacillati</taxon>
        <taxon>Actinomycetota</taxon>
        <taxon>Acidimicrobiia</taxon>
        <taxon>Acidimicrobiales</taxon>
        <taxon>Acidimicrobiaceae</taxon>
        <taxon>Ferrimicrobium</taxon>
    </lineage>
</organism>
<dbReference type="RefSeq" id="WP_035390709.1">
    <property type="nucleotide sequence ID" value="NZ_JQKF01000029.1"/>
</dbReference>